<evidence type="ECO:0000256" key="2">
    <source>
        <dbReference type="ARBA" id="ARBA00022692"/>
    </source>
</evidence>
<keyword evidence="2 5" id="KW-0812">Transmembrane</keyword>
<feature type="transmembrane region" description="Helical" evidence="5">
    <location>
        <begin position="84"/>
        <end position="105"/>
    </location>
</feature>
<evidence type="ECO:0000256" key="1">
    <source>
        <dbReference type="ARBA" id="ARBA00004141"/>
    </source>
</evidence>
<comment type="caution">
    <text evidence="6">The sequence shown here is derived from an EMBL/GenBank/DDBJ whole genome shotgun (WGS) entry which is preliminary data.</text>
</comment>
<feature type="transmembrane region" description="Helical" evidence="5">
    <location>
        <begin position="140"/>
        <end position="160"/>
    </location>
</feature>
<proteinExistence type="predicted"/>
<dbReference type="InterPro" id="IPR052556">
    <property type="entry name" value="PolySynth_Transporter"/>
</dbReference>
<evidence type="ECO:0000313" key="7">
    <source>
        <dbReference type="Proteomes" id="UP000238573"/>
    </source>
</evidence>
<feature type="transmembrane region" description="Helical" evidence="5">
    <location>
        <begin position="166"/>
        <end position="185"/>
    </location>
</feature>
<dbReference type="RefSeq" id="WP_106383841.1">
    <property type="nucleotide sequence ID" value="NZ_PVSZ01000003.1"/>
</dbReference>
<feature type="transmembrane region" description="Helical" evidence="5">
    <location>
        <begin position="245"/>
        <end position="264"/>
    </location>
</feature>
<feature type="transmembrane region" description="Helical" evidence="5">
    <location>
        <begin position="379"/>
        <end position="401"/>
    </location>
</feature>
<dbReference type="CDD" id="cd13128">
    <property type="entry name" value="MATE_Wzx_like"/>
    <property type="match status" value="1"/>
</dbReference>
<feature type="transmembrane region" description="Helical" evidence="5">
    <location>
        <begin position="12"/>
        <end position="30"/>
    </location>
</feature>
<keyword evidence="3 5" id="KW-1133">Transmembrane helix</keyword>
<feature type="transmembrane region" description="Helical" evidence="5">
    <location>
        <begin position="285"/>
        <end position="305"/>
    </location>
</feature>
<reference evidence="6 7" key="1">
    <citation type="journal article" date="1993" name="J. Dent. Res.">
        <title>The isolation and characterization of milleri group streptococci from dental periapical abscesses.</title>
        <authorList>
            <person name="Fisher L.E."/>
            <person name="Russell R.R."/>
        </authorList>
    </citation>
    <scope>NUCLEOTIDE SEQUENCE [LARGE SCALE GENOMIC DNA]</scope>
    <source>
        <strain evidence="6 7">OUP21</strain>
    </source>
</reference>
<feature type="transmembrane region" description="Helical" evidence="5">
    <location>
        <begin position="111"/>
        <end position="133"/>
    </location>
</feature>
<dbReference type="PANTHER" id="PTHR43424:SF1">
    <property type="entry name" value="LOCUS PUTATIVE PROTEIN 1-RELATED"/>
    <property type="match status" value="1"/>
</dbReference>
<dbReference type="EMBL" id="PVSZ01000003">
    <property type="protein sequence ID" value="PRT72374.1"/>
    <property type="molecule type" value="Genomic_DNA"/>
</dbReference>
<dbReference type="Pfam" id="PF01943">
    <property type="entry name" value="Polysacc_synt"/>
    <property type="match status" value="1"/>
</dbReference>
<dbReference type="AlphaFoldDB" id="A0A2T0G8I9"/>
<dbReference type="Proteomes" id="UP000238573">
    <property type="component" value="Unassembled WGS sequence"/>
</dbReference>
<feature type="transmembrane region" description="Helical" evidence="5">
    <location>
        <begin position="413"/>
        <end position="435"/>
    </location>
</feature>
<feature type="transmembrane region" description="Helical" evidence="5">
    <location>
        <begin position="441"/>
        <end position="460"/>
    </location>
</feature>
<evidence type="ECO:0000256" key="4">
    <source>
        <dbReference type="ARBA" id="ARBA00023136"/>
    </source>
</evidence>
<organism evidence="6 7">
    <name type="scientific">Streptococcus anginosus</name>
    <dbReference type="NCBI Taxonomy" id="1328"/>
    <lineage>
        <taxon>Bacteria</taxon>
        <taxon>Bacillati</taxon>
        <taxon>Bacillota</taxon>
        <taxon>Bacilli</taxon>
        <taxon>Lactobacillales</taxon>
        <taxon>Streptococcaceae</taxon>
        <taxon>Streptococcus</taxon>
        <taxon>Streptococcus anginosus group</taxon>
    </lineage>
</organism>
<evidence type="ECO:0000313" key="6">
    <source>
        <dbReference type="EMBL" id="PRT72374.1"/>
    </source>
</evidence>
<feature type="transmembrane region" description="Helical" evidence="5">
    <location>
        <begin position="352"/>
        <end position="373"/>
    </location>
</feature>
<accession>A0A2T0G8I9</accession>
<feature type="transmembrane region" description="Helical" evidence="5">
    <location>
        <begin position="206"/>
        <end position="225"/>
    </location>
</feature>
<gene>
    <name evidence="6" type="ORF">C6A27_01375</name>
</gene>
<name>A0A2T0G8I9_STRAP</name>
<dbReference type="PANTHER" id="PTHR43424">
    <property type="entry name" value="LOCUS PUTATIVE PROTEIN 1-RELATED"/>
    <property type="match status" value="1"/>
</dbReference>
<keyword evidence="4 5" id="KW-0472">Membrane</keyword>
<evidence type="ECO:0000256" key="5">
    <source>
        <dbReference type="SAM" id="Phobius"/>
    </source>
</evidence>
<dbReference type="GO" id="GO:0016020">
    <property type="term" value="C:membrane"/>
    <property type="evidence" value="ECO:0007669"/>
    <property type="project" value="UniProtKB-SubCell"/>
</dbReference>
<dbReference type="InterPro" id="IPR002797">
    <property type="entry name" value="Polysacc_synth"/>
</dbReference>
<sequence length="482" mass="54408">MSSVKKNFAYQSIYQVANIILPLVTSPYVARVLGAKGVGVYSYTYAIAYYFSLVALLGIANHGNRIIAGVRDNKKKLTKTFSELLLVHCIIAFMAVVAYYIYFLFFVKEDYMSAFIQGIWVLASFFDVSWFFFGLEKFKLTVTINLIVKFVTTICVFLFVHQPQDIWLYCLIMAAGSLFSQLALWPYIRQYFNLRLVTWQGMRTHIMPLLTLFIPAIAVSLYKYMDKIMLGLLTTKAQVGFFENSERAINIPISVIASFGTVMLPKMSNLVTKGDTERERHYIGLSMEFIMCLTSAMSFGIFAVAHNFAVVFWGDEFIASGNLIQALSISIIFVAFANIIRMQYLIPKRLDVPYIISIFAGAVINLVTNALLISRFAALGAAVGTAVAEFTVCAVQTFYVRKQLDIKQYISKTLLFCAFGLLMATIVSLVGKFIPIRAVGLLMQIIVGAVVYSICSLFYFRKTQNKYIRTFIEKVGKRFLKS</sequence>
<comment type="subcellular location">
    <subcellularLocation>
        <location evidence="1">Membrane</location>
        <topology evidence="1">Multi-pass membrane protein</topology>
    </subcellularLocation>
</comment>
<protein>
    <submittedName>
        <fullName evidence="6">Flippase</fullName>
    </submittedName>
</protein>
<evidence type="ECO:0000256" key="3">
    <source>
        <dbReference type="ARBA" id="ARBA00022989"/>
    </source>
</evidence>
<feature type="transmembrane region" description="Helical" evidence="5">
    <location>
        <begin position="317"/>
        <end position="340"/>
    </location>
</feature>
<feature type="transmembrane region" description="Helical" evidence="5">
    <location>
        <begin position="42"/>
        <end position="63"/>
    </location>
</feature>